<name>W0EXK3_9BACT</name>
<reference evidence="8 9" key="1">
    <citation type="submission" date="2013-12" db="EMBL/GenBank/DDBJ databases">
        <authorList>
            <consortium name="DOE Joint Genome Institute"/>
            <person name="Eisen J."/>
            <person name="Huntemann M."/>
            <person name="Han J."/>
            <person name="Chen A."/>
            <person name="Kyrpides N."/>
            <person name="Mavromatis K."/>
            <person name="Markowitz V."/>
            <person name="Palaniappan K."/>
            <person name="Ivanova N."/>
            <person name="Schaumberg A."/>
            <person name="Pati A."/>
            <person name="Liolios K."/>
            <person name="Nordberg H.P."/>
            <person name="Cantor M.N."/>
            <person name="Hua S.X."/>
            <person name="Woyke T."/>
        </authorList>
    </citation>
    <scope>NUCLEOTIDE SEQUENCE [LARGE SCALE GENOMIC DNA]</scope>
    <source>
        <strain evidence="9">DSM 19437</strain>
    </source>
</reference>
<dbReference type="PANTHER" id="PTHR36115:SF6">
    <property type="entry name" value="PROLINE-RICH ANTIGEN HOMOLOG"/>
    <property type="match status" value="1"/>
</dbReference>
<dbReference type="GO" id="GO:0005886">
    <property type="term" value="C:plasma membrane"/>
    <property type="evidence" value="ECO:0007669"/>
    <property type="project" value="UniProtKB-SubCell"/>
</dbReference>
<evidence type="ECO:0000256" key="5">
    <source>
        <dbReference type="ARBA" id="ARBA00023136"/>
    </source>
</evidence>
<protein>
    <submittedName>
        <fullName evidence="8">Transporter</fullName>
    </submittedName>
</protein>
<evidence type="ECO:0000256" key="1">
    <source>
        <dbReference type="ARBA" id="ARBA00004651"/>
    </source>
</evidence>
<dbReference type="Pfam" id="PF06271">
    <property type="entry name" value="RDD"/>
    <property type="match status" value="1"/>
</dbReference>
<dbReference type="KEGG" id="nso:NIASO_10740"/>
<dbReference type="PANTHER" id="PTHR36115">
    <property type="entry name" value="PROLINE-RICH ANTIGEN HOMOLOG-RELATED"/>
    <property type="match status" value="1"/>
</dbReference>
<evidence type="ECO:0000256" key="2">
    <source>
        <dbReference type="ARBA" id="ARBA00022475"/>
    </source>
</evidence>
<dbReference type="AlphaFoldDB" id="W0EXK3"/>
<evidence type="ECO:0000256" key="4">
    <source>
        <dbReference type="ARBA" id="ARBA00022989"/>
    </source>
</evidence>
<keyword evidence="9" id="KW-1185">Reference proteome</keyword>
<evidence type="ECO:0000256" key="6">
    <source>
        <dbReference type="SAM" id="Phobius"/>
    </source>
</evidence>
<feature type="transmembrane region" description="Helical" evidence="6">
    <location>
        <begin position="32"/>
        <end position="58"/>
    </location>
</feature>
<feature type="transmembrane region" description="Helical" evidence="6">
    <location>
        <begin position="130"/>
        <end position="149"/>
    </location>
</feature>
<evidence type="ECO:0000259" key="7">
    <source>
        <dbReference type="Pfam" id="PF06271"/>
    </source>
</evidence>
<dbReference type="InterPro" id="IPR010432">
    <property type="entry name" value="RDD"/>
</dbReference>
<feature type="transmembrane region" description="Helical" evidence="6">
    <location>
        <begin position="70"/>
        <end position="91"/>
    </location>
</feature>
<dbReference type="InterPro" id="IPR051791">
    <property type="entry name" value="Pra-immunoreactive"/>
</dbReference>
<gene>
    <name evidence="8" type="ORF">NIASO_10740</name>
</gene>
<dbReference type="eggNOG" id="COG1714">
    <property type="taxonomic scope" value="Bacteria"/>
</dbReference>
<keyword evidence="5 6" id="KW-0472">Membrane</keyword>
<evidence type="ECO:0000256" key="3">
    <source>
        <dbReference type="ARBA" id="ARBA00022692"/>
    </source>
</evidence>
<keyword evidence="3 6" id="KW-0812">Transmembrane</keyword>
<accession>W0EXK3</accession>
<keyword evidence="4 6" id="KW-1133">Transmembrane helix</keyword>
<feature type="domain" description="RDD" evidence="7">
    <location>
        <begin position="25"/>
        <end position="162"/>
    </location>
</feature>
<dbReference type="RefSeq" id="WP_008585460.1">
    <property type="nucleotide sequence ID" value="NZ_CP007035.1"/>
</dbReference>
<evidence type="ECO:0000313" key="8">
    <source>
        <dbReference type="EMBL" id="AHF15502.1"/>
    </source>
</evidence>
<evidence type="ECO:0000313" key="9">
    <source>
        <dbReference type="Proteomes" id="UP000003586"/>
    </source>
</evidence>
<dbReference type="HOGENOM" id="CLU_053152_3_1_10"/>
<keyword evidence="2" id="KW-1003">Cell membrane</keyword>
<dbReference type="OrthoDB" id="9793824at2"/>
<sequence length="168" mass="18574">MTDPNYGPQGPAEPNPFNNLLPVQYGNFWERFAAALIDGLVIGVAWSIIASLLGINFLDRHIIESDSGSGVFNYWSFGPRQGVPILIYWLYFAFMESGPKQATLGKMALGLKVTNTHGQPISFLNATGRFFGKYVSAIILFIGFLMVLWDDKCQALHDKLAGTLVVKK</sequence>
<dbReference type="EMBL" id="CP007035">
    <property type="protein sequence ID" value="AHF15502.1"/>
    <property type="molecule type" value="Genomic_DNA"/>
</dbReference>
<dbReference type="STRING" id="929713.NIASO_10740"/>
<comment type="subcellular location">
    <subcellularLocation>
        <location evidence="1">Cell membrane</location>
        <topology evidence="1">Multi-pass membrane protein</topology>
    </subcellularLocation>
</comment>
<organism evidence="8 9">
    <name type="scientific">Niabella soli DSM 19437</name>
    <dbReference type="NCBI Taxonomy" id="929713"/>
    <lineage>
        <taxon>Bacteria</taxon>
        <taxon>Pseudomonadati</taxon>
        <taxon>Bacteroidota</taxon>
        <taxon>Chitinophagia</taxon>
        <taxon>Chitinophagales</taxon>
        <taxon>Chitinophagaceae</taxon>
        <taxon>Niabella</taxon>
    </lineage>
</organism>
<dbReference type="Proteomes" id="UP000003586">
    <property type="component" value="Chromosome"/>
</dbReference>
<proteinExistence type="predicted"/>